<comment type="subcellular location">
    <subcellularLocation>
        <location evidence="1">Lipid droplet</location>
    </subcellularLocation>
</comment>
<dbReference type="EMBL" id="KV441552">
    <property type="protein sequence ID" value="OAG05785.1"/>
    <property type="molecule type" value="Genomic_DNA"/>
</dbReference>
<dbReference type="PANTHER" id="PTHR13390">
    <property type="entry name" value="LIPASE"/>
    <property type="match status" value="1"/>
</dbReference>
<dbReference type="InterPro" id="IPR029058">
    <property type="entry name" value="AB_hydrolase_fold"/>
</dbReference>
<keyword evidence="3" id="KW-0551">Lipid droplet</keyword>
<name>A0A177CDS5_9PLEO</name>
<dbReference type="Pfam" id="PF10230">
    <property type="entry name" value="LIDHydrolase"/>
    <property type="match status" value="1"/>
</dbReference>
<evidence type="ECO:0000313" key="6">
    <source>
        <dbReference type="Proteomes" id="UP000077069"/>
    </source>
</evidence>
<protein>
    <submittedName>
        <fullName evidence="5">Uncharacterized protein</fullName>
    </submittedName>
</protein>
<dbReference type="InterPro" id="IPR019363">
    <property type="entry name" value="LDAH"/>
</dbReference>
<keyword evidence="4" id="KW-0378">Hydrolase</keyword>
<accession>A0A177CDS5</accession>
<dbReference type="Proteomes" id="UP000077069">
    <property type="component" value="Unassembled WGS sequence"/>
</dbReference>
<comment type="similarity">
    <text evidence="2">Belongs to the AB hydrolase superfamily. LDAH family.</text>
</comment>
<dbReference type="Gene3D" id="3.40.50.1820">
    <property type="entry name" value="alpha/beta hydrolase"/>
    <property type="match status" value="1"/>
</dbReference>
<proteinExistence type="inferred from homology"/>
<evidence type="ECO:0000256" key="3">
    <source>
        <dbReference type="ARBA" id="ARBA00022677"/>
    </source>
</evidence>
<evidence type="ECO:0000256" key="2">
    <source>
        <dbReference type="ARBA" id="ARBA00008300"/>
    </source>
</evidence>
<evidence type="ECO:0000256" key="1">
    <source>
        <dbReference type="ARBA" id="ARBA00004502"/>
    </source>
</evidence>
<organism evidence="5 6">
    <name type="scientific">Paraphaeosphaeria sporulosa</name>
    <dbReference type="NCBI Taxonomy" id="1460663"/>
    <lineage>
        <taxon>Eukaryota</taxon>
        <taxon>Fungi</taxon>
        <taxon>Dikarya</taxon>
        <taxon>Ascomycota</taxon>
        <taxon>Pezizomycotina</taxon>
        <taxon>Dothideomycetes</taxon>
        <taxon>Pleosporomycetidae</taxon>
        <taxon>Pleosporales</taxon>
        <taxon>Massarineae</taxon>
        <taxon>Didymosphaeriaceae</taxon>
        <taxon>Paraphaeosphaeria</taxon>
    </lineage>
</organism>
<gene>
    <name evidence="5" type="ORF">CC84DRAFT_735254</name>
</gene>
<dbReference type="GO" id="GO:0016298">
    <property type="term" value="F:lipase activity"/>
    <property type="evidence" value="ECO:0007669"/>
    <property type="project" value="InterPro"/>
</dbReference>
<evidence type="ECO:0000256" key="4">
    <source>
        <dbReference type="ARBA" id="ARBA00022801"/>
    </source>
</evidence>
<dbReference type="GO" id="GO:0005811">
    <property type="term" value="C:lipid droplet"/>
    <property type="evidence" value="ECO:0007669"/>
    <property type="project" value="UniProtKB-SubCell"/>
</dbReference>
<sequence length="343" mass="38117">MAQSLPASQIYLHDPSATQAKRAYIVYFITGNPGLIEYYRTFLTQIYGLLTRSSFPSTSFHVFGRSLSAFEASTSTEGRQGRDPPFSLQEQIVKSQVALEELVRDVKEINHVQDVRVILMGHSVGSYILLEVIRRVREKAEVEKEAMCIAGGVCLFPTVTHIAKSDSGKKATPLLTLPHLPRIASALAHALTFLLPLPLLTFLIQKFLSFPPDAANTTASFVKSPHGVHQALHMARDEMREITEDTWSTEIWGASNPSPSSPAVPLRFLFAEKDHWVADTTRDELIAARGRPEAHSGNDAWKPVMEIDTSKGWEHGFCIRQSVPVAERVGGWLREMIEGDGTR</sequence>
<keyword evidence="6" id="KW-1185">Reference proteome</keyword>
<dbReference type="GO" id="GO:0019915">
    <property type="term" value="P:lipid storage"/>
    <property type="evidence" value="ECO:0007669"/>
    <property type="project" value="InterPro"/>
</dbReference>
<dbReference type="PANTHER" id="PTHR13390:SF0">
    <property type="entry name" value="LIPID DROPLET-ASSOCIATED HYDROLASE"/>
    <property type="match status" value="1"/>
</dbReference>
<evidence type="ECO:0000313" key="5">
    <source>
        <dbReference type="EMBL" id="OAG05785.1"/>
    </source>
</evidence>
<dbReference type="STRING" id="1460663.A0A177CDS5"/>
<dbReference type="GeneID" id="28770715"/>
<dbReference type="AlphaFoldDB" id="A0A177CDS5"/>
<dbReference type="InParanoid" id="A0A177CDS5"/>
<dbReference type="FunCoup" id="A0A177CDS5">
    <property type="interactions" value="80"/>
</dbReference>
<dbReference type="OrthoDB" id="448051at2759"/>
<dbReference type="RefSeq" id="XP_018036150.1">
    <property type="nucleotide sequence ID" value="XM_018187229.1"/>
</dbReference>
<reference evidence="5 6" key="1">
    <citation type="submission" date="2016-05" db="EMBL/GenBank/DDBJ databases">
        <title>Comparative analysis of secretome profiles of manganese(II)-oxidizing ascomycete fungi.</title>
        <authorList>
            <consortium name="DOE Joint Genome Institute"/>
            <person name="Zeiner C.A."/>
            <person name="Purvine S.O."/>
            <person name="Zink E.M."/>
            <person name="Wu S."/>
            <person name="Pasa-Tolic L."/>
            <person name="Chaput D.L."/>
            <person name="Haridas S."/>
            <person name="Grigoriev I.V."/>
            <person name="Santelli C.M."/>
            <person name="Hansel C.M."/>
        </authorList>
    </citation>
    <scope>NUCLEOTIDE SEQUENCE [LARGE SCALE GENOMIC DNA]</scope>
    <source>
        <strain evidence="5 6">AP3s5-JAC2a</strain>
    </source>
</reference>
<dbReference type="SUPFAM" id="SSF53474">
    <property type="entry name" value="alpha/beta-Hydrolases"/>
    <property type="match status" value="1"/>
</dbReference>